<accession>A0A7S2WM09</accession>
<protein>
    <recommendedName>
        <fullName evidence="1">Pseudouridine synthase I TruA alpha/beta domain-containing protein</fullName>
    </recommendedName>
</protein>
<dbReference type="Gene3D" id="3.30.70.660">
    <property type="entry name" value="Pseudouridine synthase I, catalytic domain, C-terminal subdomain"/>
    <property type="match status" value="1"/>
</dbReference>
<dbReference type="InterPro" id="IPR020097">
    <property type="entry name" value="PsdUridine_synth_TruA_a/b_dom"/>
</dbReference>
<dbReference type="EMBL" id="HBHJ01019375">
    <property type="protein sequence ID" value="CAD9694446.1"/>
    <property type="molecule type" value="Transcribed_RNA"/>
</dbReference>
<evidence type="ECO:0000313" key="2">
    <source>
        <dbReference type="EMBL" id="CAD9694446.1"/>
    </source>
</evidence>
<dbReference type="InterPro" id="IPR020095">
    <property type="entry name" value="PsdUridine_synth_TruA_C"/>
</dbReference>
<name>A0A7S2WM09_9STRA</name>
<dbReference type="GO" id="GO:0001522">
    <property type="term" value="P:pseudouridine synthesis"/>
    <property type="evidence" value="ECO:0007669"/>
    <property type="project" value="InterPro"/>
</dbReference>
<dbReference type="InterPro" id="IPR020103">
    <property type="entry name" value="PsdUridine_synth_cat_dom_sf"/>
</dbReference>
<evidence type="ECO:0000259" key="1">
    <source>
        <dbReference type="Pfam" id="PF01416"/>
    </source>
</evidence>
<dbReference type="Pfam" id="PF01416">
    <property type="entry name" value="PseudoU_synth_1"/>
    <property type="match status" value="1"/>
</dbReference>
<feature type="domain" description="Pseudouridine synthase I TruA alpha/beta" evidence="1">
    <location>
        <begin position="57"/>
        <end position="133"/>
    </location>
</feature>
<organism evidence="2">
    <name type="scientific">Rhizochromulina marina</name>
    <dbReference type="NCBI Taxonomy" id="1034831"/>
    <lineage>
        <taxon>Eukaryota</taxon>
        <taxon>Sar</taxon>
        <taxon>Stramenopiles</taxon>
        <taxon>Ochrophyta</taxon>
        <taxon>Dictyochophyceae</taxon>
        <taxon>Rhizochromulinales</taxon>
        <taxon>Rhizochromulina</taxon>
    </lineage>
</organism>
<dbReference type="AlphaFoldDB" id="A0A7S2WM09"/>
<dbReference type="GO" id="GO:0003723">
    <property type="term" value="F:RNA binding"/>
    <property type="evidence" value="ECO:0007669"/>
    <property type="project" value="InterPro"/>
</dbReference>
<sequence length="139" mass="15046">MANACLASLQGRSLGYNAFAYGKPETRSDECTLHLARGTVISLPVVVASLRGQSRGDSEQVLAIELVGNRFLRRMIRILTASVLRVCVETQAAGEHSDVAVARLHEILRSKDRRLAARPSPADGLCFVCCGYPEDETSS</sequence>
<dbReference type="SUPFAM" id="SSF55120">
    <property type="entry name" value="Pseudouridine synthase"/>
    <property type="match status" value="1"/>
</dbReference>
<dbReference type="GO" id="GO:0009982">
    <property type="term" value="F:pseudouridine synthase activity"/>
    <property type="evidence" value="ECO:0007669"/>
    <property type="project" value="InterPro"/>
</dbReference>
<proteinExistence type="predicted"/>
<reference evidence="2" key="1">
    <citation type="submission" date="2021-01" db="EMBL/GenBank/DDBJ databases">
        <authorList>
            <person name="Corre E."/>
            <person name="Pelletier E."/>
            <person name="Niang G."/>
            <person name="Scheremetjew M."/>
            <person name="Finn R."/>
            <person name="Kale V."/>
            <person name="Holt S."/>
            <person name="Cochrane G."/>
            <person name="Meng A."/>
            <person name="Brown T."/>
            <person name="Cohen L."/>
        </authorList>
    </citation>
    <scope>NUCLEOTIDE SEQUENCE</scope>
    <source>
        <strain evidence="2">CCMP1243</strain>
    </source>
</reference>
<gene>
    <name evidence="2" type="ORF">RMAR1173_LOCUS12813</name>
</gene>